<reference evidence="2" key="1">
    <citation type="journal article" date="2022" name="bioRxiv">
        <title>Sequencing and chromosome-scale assembly of the giantPleurodeles waltlgenome.</title>
        <authorList>
            <person name="Brown T."/>
            <person name="Elewa A."/>
            <person name="Iarovenko S."/>
            <person name="Subramanian E."/>
            <person name="Araus A.J."/>
            <person name="Petzold A."/>
            <person name="Susuki M."/>
            <person name="Suzuki K.-i.T."/>
            <person name="Hayashi T."/>
            <person name="Toyoda A."/>
            <person name="Oliveira C."/>
            <person name="Osipova E."/>
            <person name="Leigh N.D."/>
            <person name="Simon A."/>
            <person name="Yun M.H."/>
        </authorList>
    </citation>
    <scope>NUCLEOTIDE SEQUENCE</scope>
    <source>
        <strain evidence="2">20211129_DDA</strain>
        <tissue evidence="2">Liver</tissue>
    </source>
</reference>
<dbReference type="AlphaFoldDB" id="A0AAV7RIZ2"/>
<name>A0AAV7RIZ2_PLEWA</name>
<evidence type="ECO:0000313" key="3">
    <source>
        <dbReference type="Proteomes" id="UP001066276"/>
    </source>
</evidence>
<dbReference type="Proteomes" id="UP001066276">
    <property type="component" value="Chromosome 5"/>
</dbReference>
<feature type="compositionally biased region" description="Polar residues" evidence="1">
    <location>
        <begin position="88"/>
        <end position="98"/>
    </location>
</feature>
<feature type="region of interest" description="Disordered" evidence="1">
    <location>
        <begin position="1"/>
        <end position="134"/>
    </location>
</feature>
<accession>A0AAV7RIZ2</accession>
<organism evidence="2 3">
    <name type="scientific">Pleurodeles waltl</name>
    <name type="common">Iberian ribbed newt</name>
    <dbReference type="NCBI Taxonomy" id="8319"/>
    <lineage>
        <taxon>Eukaryota</taxon>
        <taxon>Metazoa</taxon>
        <taxon>Chordata</taxon>
        <taxon>Craniata</taxon>
        <taxon>Vertebrata</taxon>
        <taxon>Euteleostomi</taxon>
        <taxon>Amphibia</taxon>
        <taxon>Batrachia</taxon>
        <taxon>Caudata</taxon>
        <taxon>Salamandroidea</taxon>
        <taxon>Salamandridae</taxon>
        <taxon>Pleurodelinae</taxon>
        <taxon>Pleurodeles</taxon>
    </lineage>
</organism>
<proteinExistence type="predicted"/>
<evidence type="ECO:0000256" key="1">
    <source>
        <dbReference type="SAM" id="MobiDB-lite"/>
    </source>
</evidence>
<evidence type="ECO:0000313" key="2">
    <source>
        <dbReference type="EMBL" id="KAJ1152804.1"/>
    </source>
</evidence>
<keyword evidence="3" id="KW-1185">Reference proteome</keyword>
<protein>
    <submittedName>
        <fullName evidence="2">Uncharacterized protein</fullName>
    </submittedName>
</protein>
<comment type="caution">
    <text evidence="2">The sequence shown here is derived from an EMBL/GenBank/DDBJ whole genome shotgun (WGS) entry which is preliminary data.</text>
</comment>
<dbReference type="EMBL" id="JANPWB010000009">
    <property type="protein sequence ID" value="KAJ1152804.1"/>
    <property type="molecule type" value="Genomic_DNA"/>
</dbReference>
<sequence>MERGGPNHAGVDGPALPAWEEVETQGRTGSRVAAPWPHDAHPSSCENRPGGPSLTGPGGGIRKTRHTSPSPLEILNDRKKAVEAAASLSCSEQGSPKRSQNDVDQSESEQESDHSLTSDTRGPEVTPGTSDNII</sequence>
<gene>
    <name evidence="2" type="ORF">NDU88_005579</name>
</gene>